<protein>
    <submittedName>
        <fullName evidence="7">Oligosaccharide flippase family protein</fullName>
    </submittedName>
</protein>
<evidence type="ECO:0000256" key="4">
    <source>
        <dbReference type="ARBA" id="ARBA00022989"/>
    </source>
</evidence>
<sequence>MNIVKKFLSFSIGTWIGAIIGIITIPLSTYFFSPEDFGKASIFTLALNILMLFTLFGIDQAFIRFFYEERTEKLLSKCLVLTTAVYLCLMGALFVFRQEVSMYLFDVYSPEMILLLGVATIVNVLNNYAASIVRMKQEGLIYSIIQIALRFLELAFILIFLLFMTRDYALLVYAKAASLLLATIYAIYVTKETWAKVEAAPGQSTYSYKDIFNFSYPLAFTNLVTWALQSIDKLALKEWATPEELGVYYAAFKVVLVLQIIQTSFTTYWIPLSYERFHQYQDKEVNQVFFGKVNQNVSVAMLLFGVGLIMCKDLVSIVLGAEYRSAVSMIPFLIFMPVMYTIAETTTIGLNFFKKVKLILLISVITLIVNLICNYLLVPAYHGVGAAIALGASSILFFILRTHFSLRYFRADYKLLKFYAMLFLVVCYALFSTFYPWSPLNTAAGILLFILIFALYSNTVLPEIKKIIAGDKVAG</sequence>
<feature type="transmembrane region" description="Helical" evidence="6">
    <location>
        <begin position="358"/>
        <end position="378"/>
    </location>
</feature>
<feature type="transmembrane region" description="Helical" evidence="6">
    <location>
        <begin position="74"/>
        <end position="96"/>
    </location>
</feature>
<feature type="transmembrane region" description="Helical" evidence="6">
    <location>
        <begin position="108"/>
        <end position="128"/>
    </location>
</feature>
<feature type="transmembrane region" description="Helical" evidence="6">
    <location>
        <begin position="443"/>
        <end position="461"/>
    </location>
</feature>
<evidence type="ECO:0000256" key="2">
    <source>
        <dbReference type="ARBA" id="ARBA00022475"/>
    </source>
</evidence>
<evidence type="ECO:0000313" key="7">
    <source>
        <dbReference type="EMBL" id="MBO9153262.1"/>
    </source>
</evidence>
<proteinExistence type="predicted"/>
<feature type="transmembrane region" description="Helical" evidence="6">
    <location>
        <begin position="211"/>
        <end position="228"/>
    </location>
</feature>
<dbReference type="PANTHER" id="PTHR30250:SF11">
    <property type="entry name" value="O-ANTIGEN TRANSPORTER-RELATED"/>
    <property type="match status" value="1"/>
</dbReference>
<evidence type="ECO:0000256" key="3">
    <source>
        <dbReference type="ARBA" id="ARBA00022692"/>
    </source>
</evidence>
<keyword evidence="5 6" id="KW-0472">Membrane</keyword>
<comment type="caution">
    <text evidence="7">The sequence shown here is derived from an EMBL/GenBank/DDBJ whole genome shotgun (WGS) entry which is preliminary data.</text>
</comment>
<keyword evidence="2" id="KW-1003">Cell membrane</keyword>
<dbReference type="EMBL" id="JAGHKP010000002">
    <property type="protein sequence ID" value="MBO9153262.1"/>
    <property type="molecule type" value="Genomic_DNA"/>
</dbReference>
<dbReference type="RefSeq" id="WP_209146230.1">
    <property type="nucleotide sequence ID" value="NZ_JAGHKP010000002.1"/>
</dbReference>
<keyword evidence="3 6" id="KW-0812">Transmembrane</keyword>
<feature type="transmembrane region" description="Helical" evidence="6">
    <location>
        <begin position="384"/>
        <end position="404"/>
    </location>
</feature>
<reference evidence="8" key="1">
    <citation type="submission" date="2021-03" db="EMBL/GenBank/DDBJ databases">
        <title>Assistant Professor.</title>
        <authorList>
            <person name="Huq M.A."/>
        </authorList>
    </citation>
    <scope>NUCLEOTIDE SEQUENCE [LARGE SCALE GENOMIC DNA]</scope>
    <source>
        <strain evidence="8">MAH-28</strain>
    </source>
</reference>
<keyword evidence="8" id="KW-1185">Reference proteome</keyword>
<feature type="transmembrane region" description="Helical" evidence="6">
    <location>
        <begin position="140"/>
        <end position="164"/>
    </location>
</feature>
<feature type="transmembrane region" description="Helical" evidence="6">
    <location>
        <begin position="248"/>
        <end position="270"/>
    </location>
</feature>
<feature type="transmembrane region" description="Helical" evidence="6">
    <location>
        <begin position="170"/>
        <end position="190"/>
    </location>
</feature>
<evidence type="ECO:0000256" key="5">
    <source>
        <dbReference type="ARBA" id="ARBA00023136"/>
    </source>
</evidence>
<dbReference type="PANTHER" id="PTHR30250">
    <property type="entry name" value="PST FAMILY PREDICTED COLANIC ACID TRANSPORTER"/>
    <property type="match status" value="1"/>
</dbReference>
<feature type="transmembrane region" description="Helical" evidence="6">
    <location>
        <begin position="45"/>
        <end position="67"/>
    </location>
</feature>
<gene>
    <name evidence="7" type="ORF">J7I43_13625</name>
</gene>
<dbReference type="Pfam" id="PF01943">
    <property type="entry name" value="Polysacc_synt"/>
    <property type="match status" value="1"/>
</dbReference>
<dbReference type="InterPro" id="IPR050833">
    <property type="entry name" value="Poly_Biosynth_Transport"/>
</dbReference>
<accession>A0ABS3YEZ2</accession>
<evidence type="ECO:0000256" key="6">
    <source>
        <dbReference type="SAM" id="Phobius"/>
    </source>
</evidence>
<feature type="transmembrane region" description="Helical" evidence="6">
    <location>
        <begin position="299"/>
        <end position="320"/>
    </location>
</feature>
<organism evidence="7 8">
    <name type="scientific">Chitinophaga chungangae</name>
    <dbReference type="NCBI Taxonomy" id="2821488"/>
    <lineage>
        <taxon>Bacteria</taxon>
        <taxon>Pseudomonadati</taxon>
        <taxon>Bacteroidota</taxon>
        <taxon>Chitinophagia</taxon>
        <taxon>Chitinophagales</taxon>
        <taxon>Chitinophagaceae</taxon>
        <taxon>Chitinophaga</taxon>
    </lineage>
</organism>
<keyword evidence="4 6" id="KW-1133">Transmembrane helix</keyword>
<dbReference type="Proteomes" id="UP000679126">
    <property type="component" value="Unassembled WGS sequence"/>
</dbReference>
<feature type="transmembrane region" description="Helical" evidence="6">
    <location>
        <begin position="416"/>
        <end position="437"/>
    </location>
</feature>
<evidence type="ECO:0000313" key="8">
    <source>
        <dbReference type="Proteomes" id="UP000679126"/>
    </source>
</evidence>
<dbReference type="InterPro" id="IPR002797">
    <property type="entry name" value="Polysacc_synth"/>
</dbReference>
<comment type="subcellular location">
    <subcellularLocation>
        <location evidence="1">Cell membrane</location>
        <topology evidence="1">Multi-pass membrane protein</topology>
    </subcellularLocation>
</comment>
<feature type="transmembrane region" description="Helical" evidence="6">
    <location>
        <begin position="326"/>
        <end position="346"/>
    </location>
</feature>
<name>A0ABS3YEZ2_9BACT</name>
<feature type="transmembrane region" description="Helical" evidence="6">
    <location>
        <begin position="12"/>
        <end position="33"/>
    </location>
</feature>
<evidence type="ECO:0000256" key="1">
    <source>
        <dbReference type="ARBA" id="ARBA00004651"/>
    </source>
</evidence>